<evidence type="ECO:0000313" key="3">
    <source>
        <dbReference type="Proteomes" id="UP000499080"/>
    </source>
</evidence>
<comment type="caution">
    <text evidence="2">The sequence shown here is derived from an EMBL/GenBank/DDBJ whole genome shotgun (WGS) entry which is preliminary data.</text>
</comment>
<gene>
    <name evidence="2" type="ORF">AVEN_182784_1</name>
</gene>
<dbReference type="Proteomes" id="UP000499080">
    <property type="component" value="Unassembled WGS sequence"/>
</dbReference>
<name>A0A4Y2LSE2_ARAVE</name>
<feature type="region of interest" description="Disordered" evidence="1">
    <location>
        <begin position="48"/>
        <end position="73"/>
    </location>
</feature>
<dbReference type="AlphaFoldDB" id="A0A4Y2LSE2"/>
<accession>A0A4Y2LSE2</accession>
<keyword evidence="3" id="KW-1185">Reference proteome</keyword>
<evidence type="ECO:0000313" key="2">
    <source>
        <dbReference type="EMBL" id="GBN16953.1"/>
    </source>
</evidence>
<evidence type="ECO:0000256" key="1">
    <source>
        <dbReference type="SAM" id="MobiDB-lite"/>
    </source>
</evidence>
<organism evidence="2 3">
    <name type="scientific">Araneus ventricosus</name>
    <name type="common">Orbweaver spider</name>
    <name type="synonym">Epeira ventricosa</name>
    <dbReference type="NCBI Taxonomy" id="182803"/>
    <lineage>
        <taxon>Eukaryota</taxon>
        <taxon>Metazoa</taxon>
        <taxon>Ecdysozoa</taxon>
        <taxon>Arthropoda</taxon>
        <taxon>Chelicerata</taxon>
        <taxon>Arachnida</taxon>
        <taxon>Araneae</taxon>
        <taxon>Araneomorphae</taxon>
        <taxon>Entelegynae</taxon>
        <taxon>Araneoidea</taxon>
        <taxon>Araneidae</taxon>
        <taxon>Araneus</taxon>
    </lineage>
</organism>
<reference evidence="2 3" key="1">
    <citation type="journal article" date="2019" name="Sci. Rep.">
        <title>Orb-weaving spider Araneus ventricosus genome elucidates the spidroin gene catalogue.</title>
        <authorList>
            <person name="Kono N."/>
            <person name="Nakamura H."/>
            <person name="Ohtoshi R."/>
            <person name="Moran D.A.P."/>
            <person name="Shinohara A."/>
            <person name="Yoshida Y."/>
            <person name="Fujiwara M."/>
            <person name="Mori M."/>
            <person name="Tomita M."/>
            <person name="Arakawa K."/>
        </authorList>
    </citation>
    <scope>NUCLEOTIDE SEQUENCE [LARGE SCALE GENOMIC DNA]</scope>
</reference>
<sequence>MAFSTNSLRSASFILDKISIDILVAEDQGHSSDSRHSRDDRFVSMVDEVSKESLESEERGQDAHDNQETDNFKRRLPAYITSVWKGAVVKQPRKPENLRLYSKEMREFKNSGDLGV</sequence>
<protein>
    <submittedName>
        <fullName evidence="2">Uncharacterized protein</fullName>
    </submittedName>
</protein>
<dbReference type="EMBL" id="BGPR01006205">
    <property type="protein sequence ID" value="GBN16953.1"/>
    <property type="molecule type" value="Genomic_DNA"/>
</dbReference>
<proteinExistence type="predicted"/>